<sequence length="314" mass="36232">MTFKGLGLLSKRILSVEAFRRERLERSRVAHLTPPLSKAIPVPLYPGESQQQYHYKFEQWLVKKSSKNVDERKEKVAEKQSTCEDIHREATHILARAVQARVHEDPKKHQLTEAYDHLNEQISMNETALDDALDYIKAIKDVDEAIAMEQHSQIMELVVSINKEKERRASALAALIIYNFINKQDTLVSLLEEEPPGEGRSKTNHDELGALFSQIEQKDIVLETLEMHLNEQLQWVIAPPPCVSEADKALRFKALRKMSKRLVKEQATKEQLEHKRDDVVTSFLQDDKEIRKLVKESLTKNRAVGVWKEDGLRT</sequence>
<dbReference type="EMBL" id="JAENGZ010000457">
    <property type="protein sequence ID" value="KAG6958963.1"/>
    <property type="molecule type" value="Genomic_DNA"/>
</dbReference>
<name>A0A8T1UDV9_9STRA</name>
<reference evidence="1" key="1">
    <citation type="submission" date="2021-01" db="EMBL/GenBank/DDBJ databases">
        <title>Phytophthora aleatoria, a newly-described species from Pinus radiata is distinct from Phytophthora cactorum isolates based on comparative genomics.</title>
        <authorList>
            <person name="Mcdougal R."/>
            <person name="Panda P."/>
            <person name="Williams N."/>
            <person name="Studholme D.J."/>
        </authorList>
    </citation>
    <scope>NUCLEOTIDE SEQUENCE</scope>
    <source>
        <strain evidence="1">NZFS 3830</strain>
    </source>
</reference>
<dbReference type="Proteomes" id="UP000688947">
    <property type="component" value="Unassembled WGS sequence"/>
</dbReference>
<comment type="caution">
    <text evidence="1">The sequence shown here is derived from an EMBL/GenBank/DDBJ whole genome shotgun (WGS) entry which is preliminary data.</text>
</comment>
<dbReference type="AlphaFoldDB" id="A0A8T1UDV9"/>
<accession>A0A8T1UDV9</accession>
<protein>
    <submittedName>
        <fullName evidence="1">Uncharacterized protein</fullName>
    </submittedName>
</protein>
<organism evidence="1 2">
    <name type="scientific">Phytophthora cactorum</name>
    <dbReference type="NCBI Taxonomy" id="29920"/>
    <lineage>
        <taxon>Eukaryota</taxon>
        <taxon>Sar</taxon>
        <taxon>Stramenopiles</taxon>
        <taxon>Oomycota</taxon>
        <taxon>Peronosporomycetes</taxon>
        <taxon>Peronosporales</taxon>
        <taxon>Peronosporaceae</taxon>
        <taxon>Phytophthora</taxon>
    </lineage>
</organism>
<gene>
    <name evidence="1" type="ORF">JG687_00009060</name>
</gene>
<proteinExistence type="predicted"/>
<evidence type="ECO:0000313" key="2">
    <source>
        <dbReference type="Proteomes" id="UP000688947"/>
    </source>
</evidence>
<evidence type="ECO:0000313" key="1">
    <source>
        <dbReference type="EMBL" id="KAG6958963.1"/>
    </source>
</evidence>
<dbReference type="OrthoDB" id="127596at2759"/>
<dbReference type="VEuPathDB" id="FungiDB:PC110_g927"/>